<keyword evidence="2 10" id="KW-0812">Transmembrane</keyword>
<evidence type="ECO:0000256" key="9">
    <source>
        <dbReference type="SAM" id="MobiDB-lite"/>
    </source>
</evidence>
<dbReference type="Proteomes" id="UP000694845">
    <property type="component" value="Unplaced"/>
</dbReference>
<reference evidence="13 14" key="1">
    <citation type="submission" date="2025-04" db="UniProtKB">
        <authorList>
            <consortium name="RefSeq"/>
        </authorList>
    </citation>
    <scope>IDENTIFICATION</scope>
</reference>
<evidence type="ECO:0000259" key="11">
    <source>
        <dbReference type="PROSITE" id="PS50259"/>
    </source>
</evidence>
<dbReference type="PRINTS" id="PR01176">
    <property type="entry name" value="GABABRECEPTR"/>
</dbReference>
<name>A0A8B7Z6Q8_ACAPL</name>
<proteinExistence type="predicted"/>
<keyword evidence="8" id="KW-0807">Transducer</keyword>
<dbReference type="GO" id="GO:0007214">
    <property type="term" value="P:gamma-aminobutyric acid signaling pathway"/>
    <property type="evidence" value="ECO:0007669"/>
    <property type="project" value="TreeGrafter"/>
</dbReference>
<evidence type="ECO:0000256" key="10">
    <source>
        <dbReference type="SAM" id="Phobius"/>
    </source>
</evidence>
<feature type="domain" description="G-protein coupled receptors family 3 profile" evidence="11">
    <location>
        <begin position="35"/>
        <end position="317"/>
    </location>
</feature>
<sequence>MDNTSLPATVVSEGVPGEGGENEDDVVLRTISPILLGIMSSLALIGVVLAVAFLIFNVRYRQSRLIKMSSPNLNILIGAGAISIYACVMLFGIDAGVTSSKVALEVLCKVRVSLITLGFTLVYGSMFSKAWRVYRIFAHAAAKRMVIRDGRLMSMVGGLLVLDFVVLALWLILDPLSVKLTTIQTAVEEGKTSLPREGVHVCQSQYTEVWMTVLFAAKALILLLGTYLSWETRNITVPSMNDAKCIVVSVYTCVILVAMVTALMTMLEAWPNAWYCCLSVVMLICPTELLLLQYIPKIRAWRKNPEASYSMSRSLTTSYLATARQRSLAEVEEELFLLSKENASLKRSLSERNTTIKALHEHVGAAKEKLRLLSVDADMRQDSGCDFDMSSSSTCHEDVDNVRVRPPDVVKAEPCDGGVRANEGPPEQQDPHKLSLKYANVAALERQQLKRRHGREGGSIRSIASLSSLRSVKEFEDLRESIVKELHQAADLSMNLREAITHDLHSCRSTPMYMVIANTERELAGVLKDSYNLDGDNISLSSSTFTYDNPVFTRSQQHRRSLGSMCTCNSRQSSFRSLADLAMEFSETDDRDVPSVSRNMQWPQYIPPQMDGDRELPRVVKSSETDTSPPKMTKSVYHTYV</sequence>
<dbReference type="KEGG" id="aplc:110984968"/>
<evidence type="ECO:0000256" key="8">
    <source>
        <dbReference type="ARBA" id="ARBA00023224"/>
    </source>
</evidence>
<dbReference type="InterPro" id="IPR017978">
    <property type="entry name" value="GPCR_3_C"/>
</dbReference>
<dbReference type="OrthoDB" id="2150267at2759"/>
<dbReference type="InterPro" id="IPR002455">
    <property type="entry name" value="GPCR3_GABA-B"/>
</dbReference>
<evidence type="ECO:0000256" key="6">
    <source>
        <dbReference type="ARBA" id="ARBA00023170"/>
    </source>
</evidence>
<feature type="transmembrane region" description="Helical" evidence="10">
    <location>
        <begin position="209"/>
        <end position="230"/>
    </location>
</feature>
<dbReference type="GO" id="GO:0004965">
    <property type="term" value="F:G protein-coupled GABA receptor activity"/>
    <property type="evidence" value="ECO:0007669"/>
    <property type="project" value="InterPro"/>
</dbReference>
<keyword evidence="3 10" id="KW-1133">Transmembrane helix</keyword>
<evidence type="ECO:0000256" key="3">
    <source>
        <dbReference type="ARBA" id="ARBA00022989"/>
    </source>
</evidence>
<feature type="transmembrane region" description="Helical" evidence="10">
    <location>
        <begin position="242"/>
        <end position="266"/>
    </location>
</feature>
<comment type="subcellular location">
    <subcellularLocation>
        <location evidence="1">Membrane</location>
        <topology evidence="1">Multi-pass membrane protein</topology>
    </subcellularLocation>
</comment>
<evidence type="ECO:0000256" key="1">
    <source>
        <dbReference type="ARBA" id="ARBA00004141"/>
    </source>
</evidence>
<dbReference type="RefSeq" id="XP_022101328.1">
    <property type="nucleotide sequence ID" value="XM_022245636.1"/>
</dbReference>
<dbReference type="GeneID" id="110984968"/>
<evidence type="ECO:0000313" key="12">
    <source>
        <dbReference type="Proteomes" id="UP000694845"/>
    </source>
</evidence>
<dbReference type="CDD" id="cd15047">
    <property type="entry name" value="7tmC_GABA-B-like"/>
    <property type="match status" value="1"/>
</dbReference>
<evidence type="ECO:0000256" key="4">
    <source>
        <dbReference type="ARBA" id="ARBA00023040"/>
    </source>
</evidence>
<feature type="region of interest" description="Disordered" evidence="9">
    <location>
        <begin position="620"/>
        <end position="641"/>
    </location>
</feature>
<evidence type="ECO:0000256" key="5">
    <source>
        <dbReference type="ARBA" id="ARBA00023136"/>
    </source>
</evidence>
<feature type="transmembrane region" description="Helical" evidence="10">
    <location>
        <begin position="72"/>
        <end position="93"/>
    </location>
</feature>
<feature type="transmembrane region" description="Helical" evidence="10">
    <location>
        <begin position="113"/>
        <end position="131"/>
    </location>
</feature>
<dbReference type="AlphaFoldDB" id="A0A8B7Z6Q8"/>
<feature type="region of interest" description="Disordered" evidence="9">
    <location>
        <begin position="1"/>
        <end position="21"/>
    </location>
</feature>
<dbReference type="PANTHER" id="PTHR10519">
    <property type="entry name" value="GABA-B RECEPTOR"/>
    <property type="match status" value="1"/>
</dbReference>
<accession>A0A8B7Z6Q8</accession>
<organism evidence="12 13">
    <name type="scientific">Acanthaster planci</name>
    <name type="common">Crown-of-thorns starfish</name>
    <dbReference type="NCBI Taxonomy" id="133434"/>
    <lineage>
        <taxon>Eukaryota</taxon>
        <taxon>Metazoa</taxon>
        <taxon>Echinodermata</taxon>
        <taxon>Eleutherozoa</taxon>
        <taxon>Asterozoa</taxon>
        <taxon>Asteroidea</taxon>
        <taxon>Valvatacea</taxon>
        <taxon>Valvatida</taxon>
        <taxon>Acanthasteridae</taxon>
        <taxon>Acanthaster</taxon>
    </lineage>
</organism>
<dbReference type="GO" id="GO:0038039">
    <property type="term" value="C:G protein-coupled receptor heterodimeric complex"/>
    <property type="evidence" value="ECO:0007669"/>
    <property type="project" value="TreeGrafter"/>
</dbReference>
<gene>
    <name evidence="13 14" type="primary">LOC110984968</name>
</gene>
<feature type="transmembrane region" description="Helical" evidence="10">
    <location>
        <begin position="34"/>
        <end position="60"/>
    </location>
</feature>
<evidence type="ECO:0000256" key="2">
    <source>
        <dbReference type="ARBA" id="ARBA00022692"/>
    </source>
</evidence>
<feature type="transmembrane region" description="Helical" evidence="10">
    <location>
        <begin position="152"/>
        <end position="173"/>
    </location>
</feature>
<keyword evidence="7" id="KW-0325">Glycoprotein</keyword>
<dbReference type="Pfam" id="PF00003">
    <property type="entry name" value="7tm_3"/>
    <property type="match status" value="1"/>
</dbReference>
<dbReference type="PANTHER" id="PTHR10519:SF20">
    <property type="entry name" value="G-PROTEIN COUPLED RECEPTOR 156-RELATED"/>
    <property type="match status" value="1"/>
</dbReference>
<feature type="transmembrane region" description="Helical" evidence="10">
    <location>
        <begin position="272"/>
        <end position="295"/>
    </location>
</feature>
<keyword evidence="5 10" id="KW-0472">Membrane</keyword>
<evidence type="ECO:0000313" key="14">
    <source>
        <dbReference type="RefSeq" id="XP_022101329.1"/>
    </source>
</evidence>
<keyword evidence="6" id="KW-0675">Receptor</keyword>
<dbReference type="PROSITE" id="PS50259">
    <property type="entry name" value="G_PROTEIN_RECEP_F3_4"/>
    <property type="match status" value="1"/>
</dbReference>
<evidence type="ECO:0000313" key="13">
    <source>
        <dbReference type="RefSeq" id="XP_022101328.1"/>
    </source>
</evidence>
<protein>
    <submittedName>
        <fullName evidence="13 14">Gamma-aminobutyric acid type B receptor subunit 2-like</fullName>
    </submittedName>
</protein>
<dbReference type="OMA" id="TYLSWET"/>
<keyword evidence="12" id="KW-1185">Reference proteome</keyword>
<keyword evidence="4" id="KW-0297">G-protein coupled receptor</keyword>
<evidence type="ECO:0000256" key="7">
    <source>
        <dbReference type="ARBA" id="ARBA00023180"/>
    </source>
</evidence>
<dbReference type="RefSeq" id="XP_022101329.1">
    <property type="nucleotide sequence ID" value="XM_022245637.1"/>
</dbReference>